<dbReference type="EMBL" id="MDYQ01000516">
    <property type="protein sequence ID" value="PRP73982.1"/>
    <property type="molecule type" value="Genomic_DNA"/>
</dbReference>
<organism evidence="2 3">
    <name type="scientific">Planoprotostelium fungivorum</name>
    <dbReference type="NCBI Taxonomy" id="1890364"/>
    <lineage>
        <taxon>Eukaryota</taxon>
        <taxon>Amoebozoa</taxon>
        <taxon>Evosea</taxon>
        <taxon>Variosea</taxon>
        <taxon>Cavosteliida</taxon>
        <taxon>Cavosteliaceae</taxon>
        <taxon>Planoprotostelium</taxon>
    </lineage>
</organism>
<comment type="caution">
    <text evidence="2">The sequence shown here is derived from an EMBL/GenBank/DDBJ whole genome shotgun (WGS) entry which is preliminary data.</text>
</comment>
<feature type="compositionally biased region" description="Basic residues" evidence="1">
    <location>
        <begin position="151"/>
        <end position="163"/>
    </location>
</feature>
<dbReference type="AlphaFoldDB" id="A0A2P6MQL3"/>
<reference evidence="2 3" key="1">
    <citation type="journal article" date="2018" name="Genome Biol. Evol.">
        <title>Multiple Roots of Fruiting Body Formation in Amoebozoa.</title>
        <authorList>
            <person name="Hillmann F."/>
            <person name="Forbes G."/>
            <person name="Novohradska S."/>
            <person name="Ferling I."/>
            <person name="Riege K."/>
            <person name="Groth M."/>
            <person name="Westermann M."/>
            <person name="Marz M."/>
            <person name="Spaller T."/>
            <person name="Winckler T."/>
            <person name="Schaap P."/>
            <person name="Glockner G."/>
        </authorList>
    </citation>
    <scope>NUCLEOTIDE SEQUENCE [LARGE SCALE GENOMIC DNA]</scope>
    <source>
        <strain evidence="2 3">Jena</strain>
    </source>
</reference>
<evidence type="ECO:0000313" key="2">
    <source>
        <dbReference type="EMBL" id="PRP73982.1"/>
    </source>
</evidence>
<feature type="region of interest" description="Disordered" evidence="1">
    <location>
        <begin position="63"/>
        <end position="92"/>
    </location>
</feature>
<dbReference type="InParanoid" id="A0A2P6MQL3"/>
<gene>
    <name evidence="2" type="ORF">PROFUN_16452</name>
</gene>
<evidence type="ECO:0000256" key="1">
    <source>
        <dbReference type="SAM" id="MobiDB-lite"/>
    </source>
</evidence>
<dbReference type="Proteomes" id="UP000241769">
    <property type="component" value="Unassembled WGS sequence"/>
</dbReference>
<protein>
    <submittedName>
        <fullName evidence="2">Uncharacterized protein</fullName>
    </submittedName>
</protein>
<keyword evidence="3" id="KW-1185">Reference proteome</keyword>
<feature type="region of interest" description="Disordered" evidence="1">
    <location>
        <begin position="143"/>
        <end position="163"/>
    </location>
</feature>
<sequence>MDSGTPHYPSLPLSTYAQMSRRIAIVPQFTYISFATFFSGLPTGLQSSKLSLDKTYDRLSPNSPNLSLYSSQQGVNSPPPMDSGTPHHPSLPLSTYAQMSRRIAIVPQFAYISFATFFLGLPTGLQSSKLSVGQQWLRPSSSFQQGSNIHHGAHNFKHKNYTT</sequence>
<evidence type="ECO:0000313" key="3">
    <source>
        <dbReference type="Proteomes" id="UP000241769"/>
    </source>
</evidence>
<accession>A0A2P6MQL3</accession>
<proteinExistence type="predicted"/>
<name>A0A2P6MQL3_9EUKA</name>